<dbReference type="Proteomes" id="UP001501759">
    <property type="component" value="Unassembled WGS sequence"/>
</dbReference>
<dbReference type="SUPFAM" id="SSF46785">
    <property type="entry name" value="Winged helix' DNA-binding domain"/>
    <property type="match status" value="1"/>
</dbReference>
<sequence length="365" mass="39583">MSQVERVLAVLRFHFSAEDLARTRVAAAPHPLWEIASSLHRFQTPAGRWAYAHWYRTARARLREAGLQGVVRQVLLPLFPRTSYWPDFLTPLEGVAGLEAGLEAILATPADRVAAELATLARIGRVPAPLGRLTEKEARAELVGILRAYHRTVIEPYDEWVHESVHTERVRLARHLLDGGTEGLLEGLGPAVRWRHPRLEIGTYPTEHDIRLEGRGLLLIPSYFCWKGPVSLADPRLPPVLVHSLHHEVPPGSARTGADAAGSPSLELLLGRARAAVLRATAAGATTTEAARLAGVTPATATHHTTALRDAGLITSHRHGNTVIHTLTLLGATMVSRNVRHAPSGIGQGLLPGADIFTDRPVQGA</sequence>
<accession>A0ABP9JAD0</accession>
<dbReference type="Gene3D" id="1.10.10.10">
    <property type="entry name" value="Winged helix-like DNA-binding domain superfamily/Winged helix DNA-binding domain"/>
    <property type="match status" value="1"/>
</dbReference>
<dbReference type="EMBL" id="BAABKB010000028">
    <property type="protein sequence ID" value="GAA5025364.1"/>
    <property type="molecule type" value="Genomic_DNA"/>
</dbReference>
<evidence type="ECO:0000313" key="2">
    <source>
        <dbReference type="Proteomes" id="UP001501759"/>
    </source>
</evidence>
<name>A0ABP9JAD0_9ACTN</name>
<protein>
    <submittedName>
        <fullName evidence="1">Winged helix-turn-helix domain-containing protein</fullName>
    </submittedName>
</protein>
<dbReference type="Pfam" id="PF12840">
    <property type="entry name" value="HTH_20"/>
    <property type="match status" value="1"/>
</dbReference>
<keyword evidence="2" id="KW-1185">Reference proteome</keyword>
<reference evidence="2" key="1">
    <citation type="journal article" date="2019" name="Int. J. Syst. Evol. Microbiol.">
        <title>The Global Catalogue of Microorganisms (GCM) 10K type strain sequencing project: providing services to taxonomists for standard genome sequencing and annotation.</title>
        <authorList>
            <consortium name="The Broad Institute Genomics Platform"/>
            <consortium name="The Broad Institute Genome Sequencing Center for Infectious Disease"/>
            <person name="Wu L."/>
            <person name="Ma J."/>
        </authorList>
    </citation>
    <scope>NUCLEOTIDE SEQUENCE [LARGE SCALE GENOMIC DNA]</scope>
    <source>
        <strain evidence="2">JCM 18409</strain>
    </source>
</reference>
<organism evidence="1 2">
    <name type="scientific">Streptomyces siamensis</name>
    <dbReference type="NCBI Taxonomy" id="1274986"/>
    <lineage>
        <taxon>Bacteria</taxon>
        <taxon>Bacillati</taxon>
        <taxon>Actinomycetota</taxon>
        <taxon>Actinomycetes</taxon>
        <taxon>Kitasatosporales</taxon>
        <taxon>Streptomycetaceae</taxon>
        <taxon>Streptomyces</taxon>
    </lineage>
</organism>
<proteinExistence type="predicted"/>
<dbReference type="InterPro" id="IPR036390">
    <property type="entry name" value="WH_DNA-bd_sf"/>
</dbReference>
<gene>
    <name evidence="1" type="ORF">GCM10023335_59910</name>
</gene>
<comment type="caution">
    <text evidence="1">The sequence shown here is derived from an EMBL/GenBank/DDBJ whole genome shotgun (WGS) entry which is preliminary data.</text>
</comment>
<dbReference type="InterPro" id="IPR036388">
    <property type="entry name" value="WH-like_DNA-bd_sf"/>
</dbReference>
<evidence type="ECO:0000313" key="1">
    <source>
        <dbReference type="EMBL" id="GAA5025364.1"/>
    </source>
</evidence>